<name>A0A0W8F4N5_9ZZZZ</name>
<proteinExistence type="predicted"/>
<protein>
    <recommendedName>
        <fullName evidence="2">Cupin 2 conserved barrel domain-containing protein</fullName>
    </recommendedName>
</protein>
<gene>
    <name evidence="1" type="ORF">ASZ90_014519</name>
</gene>
<dbReference type="SUPFAM" id="SSF51182">
    <property type="entry name" value="RmlC-like cupins"/>
    <property type="match status" value="1"/>
</dbReference>
<organism evidence="1">
    <name type="scientific">hydrocarbon metagenome</name>
    <dbReference type="NCBI Taxonomy" id="938273"/>
    <lineage>
        <taxon>unclassified sequences</taxon>
        <taxon>metagenomes</taxon>
        <taxon>ecological metagenomes</taxon>
    </lineage>
</organism>
<sequence>MIVSITGILKTLGQTAKSRSVIFYAAGEPHGMINGGQSTARYLVFEFHG</sequence>
<reference evidence="1" key="1">
    <citation type="journal article" date="2015" name="Proc. Natl. Acad. Sci. U.S.A.">
        <title>Networks of energetic and metabolic interactions define dynamics in microbial communities.</title>
        <authorList>
            <person name="Embree M."/>
            <person name="Liu J.K."/>
            <person name="Al-Bassam M.M."/>
            <person name="Zengler K."/>
        </authorList>
    </citation>
    <scope>NUCLEOTIDE SEQUENCE</scope>
</reference>
<dbReference type="EMBL" id="LNQE01001528">
    <property type="protein sequence ID" value="KUG15817.1"/>
    <property type="molecule type" value="Genomic_DNA"/>
</dbReference>
<dbReference type="AlphaFoldDB" id="A0A0W8F4N5"/>
<evidence type="ECO:0008006" key="2">
    <source>
        <dbReference type="Google" id="ProtNLM"/>
    </source>
</evidence>
<dbReference type="InterPro" id="IPR011051">
    <property type="entry name" value="RmlC_Cupin_sf"/>
</dbReference>
<accession>A0A0W8F4N5</accession>
<evidence type="ECO:0000313" key="1">
    <source>
        <dbReference type="EMBL" id="KUG15817.1"/>
    </source>
</evidence>
<comment type="caution">
    <text evidence="1">The sequence shown here is derived from an EMBL/GenBank/DDBJ whole genome shotgun (WGS) entry which is preliminary data.</text>
</comment>